<evidence type="ECO:0000313" key="2">
    <source>
        <dbReference type="EMBL" id="MDU9693861.1"/>
    </source>
</evidence>
<feature type="transmembrane region" description="Helical" evidence="1">
    <location>
        <begin position="72"/>
        <end position="94"/>
    </location>
</feature>
<keyword evidence="1" id="KW-0812">Transmembrane</keyword>
<sequence length="134" mass="15537">MKFLEYLPLLIIVAVTLLYVLIPKSTKPLYKKIFSIYFVAIAVIFVIGREYIAYKYNGTPVPDSFWNLNTGWTDIITFAYLVPAAIFFLFIYVRTIRFTKERILKWFIGFSIIPMSLGFIVALFIFGLGYGYSP</sequence>
<feature type="transmembrane region" description="Helical" evidence="1">
    <location>
        <begin position="6"/>
        <end position="22"/>
    </location>
</feature>
<dbReference type="EMBL" id="JAPTGD010000002">
    <property type="protein sequence ID" value="MDU9693861.1"/>
    <property type="molecule type" value="Genomic_DNA"/>
</dbReference>
<dbReference type="AlphaFoldDB" id="A0AAX6ND78"/>
<protein>
    <recommendedName>
        <fullName evidence="4">Lycopene cyclase domain-containing protein</fullName>
    </recommendedName>
</protein>
<reference evidence="2" key="1">
    <citation type="journal article" date="2022" name="J Environ Chem Eng">
        <title>Biodegradation of petroleum oil using a constructed nonpathogenic and heavy metal-tolerant bacterial consortium isolated from marine sponges.</title>
        <authorList>
            <person name="Dechsakulwatana C."/>
            <person name="Rungsihiranrut A."/>
            <person name="Muangchinda C."/>
            <person name="Ningthoujam R."/>
            <person name="Klankeo P."/>
            <person name="Pinyakong O."/>
        </authorList>
    </citation>
    <scope>NUCLEOTIDE SEQUENCE</scope>
    <source>
        <strain evidence="2">TL01-2</strain>
    </source>
</reference>
<keyword evidence="1" id="KW-1133">Transmembrane helix</keyword>
<comment type="caution">
    <text evidence="2">The sequence shown here is derived from an EMBL/GenBank/DDBJ whole genome shotgun (WGS) entry which is preliminary data.</text>
</comment>
<reference evidence="2" key="2">
    <citation type="submission" date="2022-12" db="EMBL/GenBank/DDBJ databases">
        <authorList>
            <person name="Dechsakulwatana C."/>
            <person name="Rungsihiranrut A."/>
            <person name="Muangchinda C."/>
            <person name="Ningthoujam R."/>
            <person name="Klankeo P."/>
            <person name="Pinyakong O."/>
        </authorList>
    </citation>
    <scope>NUCLEOTIDE SEQUENCE</scope>
    <source>
        <strain evidence="2">TL01-2</strain>
    </source>
</reference>
<feature type="transmembrane region" description="Helical" evidence="1">
    <location>
        <begin position="106"/>
        <end position="132"/>
    </location>
</feature>
<evidence type="ECO:0000256" key="1">
    <source>
        <dbReference type="SAM" id="Phobius"/>
    </source>
</evidence>
<evidence type="ECO:0000313" key="3">
    <source>
        <dbReference type="Proteomes" id="UP001269400"/>
    </source>
</evidence>
<evidence type="ECO:0008006" key="4">
    <source>
        <dbReference type="Google" id="ProtNLM"/>
    </source>
</evidence>
<proteinExistence type="predicted"/>
<feature type="transmembrane region" description="Helical" evidence="1">
    <location>
        <begin position="34"/>
        <end position="52"/>
    </location>
</feature>
<accession>A0AAX6ND78</accession>
<name>A0AAX6ND78_PRIAR</name>
<dbReference type="Proteomes" id="UP001269400">
    <property type="component" value="Unassembled WGS sequence"/>
</dbReference>
<gene>
    <name evidence="2" type="ORF">O0Q50_22025</name>
</gene>
<keyword evidence="1" id="KW-0472">Membrane</keyword>
<organism evidence="2 3">
    <name type="scientific">Priestia aryabhattai</name>
    <name type="common">Bacillus aryabhattai</name>
    <dbReference type="NCBI Taxonomy" id="412384"/>
    <lineage>
        <taxon>Bacteria</taxon>
        <taxon>Bacillati</taxon>
        <taxon>Bacillota</taxon>
        <taxon>Bacilli</taxon>
        <taxon>Bacillales</taxon>
        <taxon>Bacillaceae</taxon>
        <taxon>Priestia</taxon>
    </lineage>
</organism>
<dbReference type="RefSeq" id="WP_316911078.1">
    <property type="nucleotide sequence ID" value="NZ_JAPTGD010000002.1"/>
</dbReference>